<reference evidence="4" key="1">
    <citation type="submission" date="2017-10" db="EMBL/GenBank/DDBJ databases">
        <authorList>
            <person name="Frank J."/>
        </authorList>
    </citation>
    <scope>NUCLEOTIDE SEQUENCE [LARGE SCALE GENOMIC DNA]</scope>
</reference>
<keyword evidence="2" id="KW-0812">Transmembrane</keyword>
<dbReference type="OrthoDB" id="9807950at2"/>
<dbReference type="Pfam" id="PF01312">
    <property type="entry name" value="Bac_export_2"/>
    <property type="match status" value="1"/>
</dbReference>
<dbReference type="RefSeq" id="WP_099323969.1">
    <property type="nucleotide sequence ID" value="NZ_LT934425.1"/>
</dbReference>
<evidence type="ECO:0000256" key="1">
    <source>
        <dbReference type="SAM" id="MobiDB-lite"/>
    </source>
</evidence>
<evidence type="ECO:0000256" key="2">
    <source>
        <dbReference type="SAM" id="Phobius"/>
    </source>
</evidence>
<feature type="compositionally biased region" description="Basic and acidic residues" evidence="1">
    <location>
        <begin position="1"/>
        <end position="20"/>
    </location>
</feature>
<dbReference type="KEGG" id="kst:KSMBR1_0574"/>
<keyword evidence="4" id="KW-1185">Reference proteome</keyword>
<dbReference type="GO" id="GO:0009306">
    <property type="term" value="P:protein secretion"/>
    <property type="evidence" value="ECO:0007669"/>
    <property type="project" value="InterPro"/>
</dbReference>
<organism evidence="3 4">
    <name type="scientific">Kuenenia stuttgartiensis</name>
    <dbReference type="NCBI Taxonomy" id="174633"/>
    <lineage>
        <taxon>Bacteria</taxon>
        <taxon>Pseudomonadati</taxon>
        <taxon>Planctomycetota</taxon>
        <taxon>Candidatus Brocadiia</taxon>
        <taxon>Candidatus Brocadiales</taxon>
        <taxon>Candidatus Brocadiaceae</taxon>
        <taxon>Candidatus Kuenenia</taxon>
    </lineage>
</organism>
<feature type="region of interest" description="Disordered" evidence="1">
    <location>
        <begin position="1"/>
        <end position="28"/>
    </location>
</feature>
<dbReference type="GO" id="GO:0005886">
    <property type="term" value="C:plasma membrane"/>
    <property type="evidence" value="ECO:0007669"/>
    <property type="project" value="TreeGrafter"/>
</dbReference>
<dbReference type="Proteomes" id="UP000221734">
    <property type="component" value="Chromosome Kuenenia_stuttgartiensis_MBR1"/>
</dbReference>
<feature type="transmembrane region" description="Helical" evidence="2">
    <location>
        <begin position="30"/>
        <end position="51"/>
    </location>
</feature>
<dbReference type="EMBL" id="LT934425">
    <property type="protein sequence ID" value="SOH03088.1"/>
    <property type="molecule type" value="Genomic_DNA"/>
</dbReference>
<gene>
    <name evidence="3" type="primary">flhB_3</name>
    <name evidence="3" type="ORF">KSMBR1_0574</name>
</gene>
<name>A0A2C9CBY6_KUEST</name>
<evidence type="ECO:0000313" key="3">
    <source>
        <dbReference type="EMBL" id="SOH03088.1"/>
    </source>
</evidence>
<dbReference type="PANTHER" id="PTHR30531">
    <property type="entry name" value="FLAGELLAR BIOSYNTHETIC PROTEIN FLHB"/>
    <property type="match status" value="1"/>
</dbReference>
<evidence type="ECO:0008006" key="5">
    <source>
        <dbReference type="Google" id="ProtNLM"/>
    </source>
</evidence>
<sequence length="53" mass="5778">MADTEKTEQPTRKRISEARQKGSVAQSPDLSSAIAILVGFLLLYALGILCMRV</sequence>
<accession>A0A2C9CBY6</accession>
<keyword evidence="2" id="KW-0472">Membrane</keyword>
<dbReference type="PANTHER" id="PTHR30531:SF12">
    <property type="entry name" value="FLAGELLAR BIOSYNTHETIC PROTEIN FLHB"/>
    <property type="match status" value="1"/>
</dbReference>
<dbReference type="AlphaFoldDB" id="A0A2C9CBY6"/>
<dbReference type="InterPro" id="IPR006135">
    <property type="entry name" value="T3SS_substrate_exporter"/>
</dbReference>
<keyword evidence="2" id="KW-1133">Transmembrane helix</keyword>
<evidence type="ECO:0000313" key="4">
    <source>
        <dbReference type="Proteomes" id="UP000221734"/>
    </source>
</evidence>
<proteinExistence type="predicted"/>
<protein>
    <recommendedName>
        <fullName evidence="5">Flagellar biosynthetic protein FlhB</fullName>
    </recommendedName>
</protein>